<evidence type="ECO:0000259" key="3">
    <source>
        <dbReference type="Pfam" id="PF00589"/>
    </source>
</evidence>
<reference evidence="4" key="1">
    <citation type="submission" date="2022-08" db="UniProtKB">
        <authorList>
            <consortium name="EnsemblMetazoa"/>
        </authorList>
    </citation>
    <scope>IDENTIFICATION</scope>
    <source>
        <strain evidence="4">05x7-T-G4-1.051#20</strain>
    </source>
</reference>
<dbReference type="GO" id="GO:0015074">
    <property type="term" value="P:DNA integration"/>
    <property type="evidence" value="ECO:0007669"/>
    <property type="project" value="InterPro"/>
</dbReference>
<dbReference type="GO" id="GO:0003677">
    <property type="term" value="F:DNA binding"/>
    <property type="evidence" value="ECO:0007669"/>
    <property type="project" value="InterPro"/>
</dbReference>
<dbReference type="Proteomes" id="UP000005408">
    <property type="component" value="Unassembled WGS sequence"/>
</dbReference>
<dbReference type="Gene3D" id="1.10.443.10">
    <property type="entry name" value="Intergrase catalytic core"/>
    <property type="match status" value="1"/>
</dbReference>
<keyword evidence="1" id="KW-0233">DNA recombination</keyword>
<protein>
    <recommendedName>
        <fullName evidence="3">Tyr recombinase domain-containing protein</fullName>
    </recommendedName>
</protein>
<feature type="domain" description="Tyr recombinase" evidence="3">
    <location>
        <begin position="96"/>
        <end position="240"/>
    </location>
</feature>
<evidence type="ECO:0000313" key="4">
    <source>
        <dbReference type="EnsemblMetazoa" id="G30350.1:cds"/>
    </source>
</evidence>
<dbReference type="PANTHER" id="PTHR34605">
    <property type="entry name" value="PHAGE_INTEGRASE DOMAIN-CONTAINING PROTEIN"/>
    <property type="match status" value="1"/>
</dbReference>
<dbReference type="InterPro" id="IPR013762">
    <property type="entry name" value="Integrase-like_cat_sf"/>
</dbReference>
<dbReference type="GO" id="GO:0006310">
    <property type="term" value="P:DNA recombination"/>
    <property type="evidence" value="ECO:0007669"/>
    <property type="project" value="UniProtKB-KW"/>
</dbReference>
<dbReference type="InterPro" id="IPR052925">
    <property type="entry name" value="Phage_Integrase-like_Recomb"/>
</dbReference>
<evidence type="ECO:0000256" key="2">
    <source>
        <dbReference type="SAM" id="MobiDB-lite"/>
    </source>
</evidence>
<keyword evidence="5" id="KW-1185">Reference proteome</keyword>
<dbReference type="EnsemblMetazoa" id="G30350.1">
    <property type="protein sequence ID" value="G30350.1:cds"/>
    <property type="gene ID" value="G30350"/>
</dbReference>
<proteinExistence type="predicted"/>
<evidence type="ECO:0000313" key="5">
    <source>
        <dbReference type="Proteomes" id="UP000005408"/>
    </source>
</evidence>
<dbReference type="SUPFAM" id="SSF56349">
    <property type="entry name" value="DNA breaking-rejoining enzymes"/>
    <property type="match status" value="1"/>
</dbReference>
<feature type="region of interest" description="Disordered" evidence="2">
    <location>
        <begin position="1"/>
        <end position="27"/>
    </location>
</feature>
<dbReference type="InterPro" id="IPR002104">
    <property type="entry name" value="Integrase_catalytic"/>
</dbReference>
<accession>A0A8W8LZR6</accession>
<dbReference type="AlphaFoldDB" id="A0A8W8LZR6"/>
<evidence type="ECO:0000256" key="1">
    <source>
        <dbReference type="ARBA" id="ARBA00023172"/>
    </source>
</evidence>
<dbReference type="PANTHER" id="PTHR34605:SF3">
    <property type="entry name" value="P CELL-TYPE AGGLUTINATION PROTEIN MAP4-LIKE-RELATED"/>
    <property type="match status" value="1"/>
</dbReference>
<dbReference type="Pfam" id="PF00589">
    <property type="entry name" value="Phage_integrase"/>
    <property type="match status" value="1"/>
</dbReference>
<organism evidence="4 5">
    <name type="scientific">Magallana gigas</name>
    <name type="common">Pacific oyster</name>
    <name type="synonym">Crassostrea gigas</name>
    <dbReference type="NCBI Taxonomy" id="29159"/>
    <lineage>
        <taxon>Eukaryota</taxon>
        <taxon>Metazoa</taxon>
        <taxon>Spiralia</taxon>
        <taxon>Lophotrochozoa</taxon>
        <taxon>Mollusca</taxon>
        <taxon>Bivalvia</taxon>
        <taxon>Autobranchia</taxon>
        <taxon>Pteriomorphia</taxon>
        <taxon>Ostreida</taxon>
        <taxon>Ostreoidea</taxon>
        <taxon>Ostreidae</taxon>
        <taxon>Magallana</taxon>
    </lineage>
</organism>
<sequence>MPKTKKNGFVSDEEPAWGPETAEAREDRVCTQQYSSRACSATSSGKSDGGFPFPSALHSTHDGGAIRHSGRTNKCYWLIPARVGRNGTSNYETSLYKAAFSLAFHALLRIGEIALSKGNSHETIIQCQDVSLLTNKLMVSIKRSETDQLDRGVTLSVNASHGITCPVKAMQEFLQVRPSITRPLFCRFSGKPLTRYQFSAVLAKVLAKLSIDSKNFKSHSFRIGAATTLALQGETQHVIQLAGVNKVWVIGSSIVKRASIESRERKGGLNLGIANNEIWWQGYGGMVLSQLLPKLRVLRGIENDPDILIIHCRANILGLIELKSLLEKLQDTLEQIAKLFPRSKLVEGEKMSKLWPLVTICVEVLPPSLMVFGPPIVVVAVP</sequence>
<dbReference type="InterPro" id="IPR011010">
    <property type="entry name" value="DNA_brk_join_enz"/>
</dbReference>
<name>A0A8W8LZR6_MAGGI</name>